<dbReference type="CDD" id="cd00114">
    <property type="entry name" value="LIGANc"/>
    <property type="match status" value="1"/>
</dbReference>
<dbReference type="InterPro" id="IPR041663">
    <property type="entry name" value="DisA/LigA_HHH"/>
</dbReference>
<feature type="binding site" evidence="15">
    <location>
        <position position="171"/>
    </location>
    <ligand>
        <name>NAD(+)</name>
        <dbReference type="ChEBI" id="CHEBI:57540"/>
    </ligand>
</feature>
<evidence type="ECO:0000256" key="8">
    <source>
        <dbReference type="ARBA" id="ARBA00022833"/>
    </source>
</evidence>
<dbReference type="InterPro" id="IPR001357">
    <property type="entry name" value="BRCT_dom"/>
</dbReference>
<dbReference type="InterPro" id="IPR036420">
    <property type="entry name" value="BRCT_dom_sf"/>
</dbReference>
<dbReference type="FunFam" id="3.30.470.30:FF:000001">
    <property type="entry name" value="DNA ligase"/>
    <property type="match status" value="1"/>
</dbReference>
<name>A0A9X3JDG5_9LACT</name>
<dbReference type="HAMAP" id="MF_01588">
    <property type="entry name" value="DNA_ligase_A"/>
    <property type="match status" value="1"/>
</dbReference>
<feature type="binding site" evidence="15">
    <location>
        <begin position="35"/>
        <end position="39"/>
    </location>
    <ligand>
        <name>NAD(+)</name>
        <dbReference type="ChEBI" id="CHEBI:57540"/>
    </ligand>
</feature>
<evidence type="ECO:0000256" key="6">
    <source>
        <dbReference type="ARBA" id="ARBA00022723"/>
    </source>
</evidence>
<feature type="active site" description="N6-AMP-lysine intermediate" evidence="15">
    <location>
        <position position="116"/>
    </location>
</feature>
<comment type="cofactor">
    <cofactor evidence="15">
        <name>Mg(2+)</name>
        <dbReference type="ChEBI" id="CHEBI:18420"/>
    </cofactor>
    <cofactor evidence="15">
        <name>Mn(2+)</name>
        <dbReference type="ChEBI" id="CHEBI:29035"/>
    </cofactor>
</comment>
<evidence type="ECO:0000259" key="16">
    <source>
        <dbReference type="PROSITE" id="PS50172"/>
    </source>
</evidence>
<dbReference type="Pfam" id="PF03119">
    <property type="entry name" value="DNA_ligase_ZBD"/>
    <property type="match status" value="1"/>
</dbReference>
<feature type="binding site" evidence="15">
    <location>
        <position position="423"/>
    </location>
    <ligand>
        <name>Zn(2+)</name>
        <dbReference type="ChEBI" id="CHEBI:29105"/>
    </ligand>
</feature>
<dbReference type="PIRSF" id="PIRSF001604">
    <property type="entry name" value="LigA"/>
    <property type="match status" value="1"/>
</dbReference>
<feature type="binding site" evidence="15">
    <location>
        <position position="428"/>
    </location>
    <ligand>
        <name>Zn(2+)</name>
        <dbReference type="ChEBI" id="CHEBI:29105"/>
    </ligand>
</feature>
<dbReference type="FunFam" id="2.40.50.140:FF:000012">
    <property type="entry name" value="DNA ligase"/>
    <property type="match status" value="1"/>
</dbReference>
<dbReference type="Gene3D" id="1.10.150.20">
    <property type="entry name" value="5' to 3' exonuclease, C-terminal subdomain"/>
    <property type="match status" value="2"/>
</dbReference>
<evidence type="ECO:0000256" key="10">
    <source>
        <dbReference type="ARBA" id="ARBA00023027"/>
    </source>
</evidence>
<evidence type="ECO:0000313" key="17">
    <source>
        <dbReference type="EMBL" id="MCZ0725758.1"/>
    </source>
</evidence>
<keyword evidence="9 15" id="KW-0460">Magnesium</keyword>
<dbReference type="GO" id="GO:0003911">
    <property type="term" value="F:DNA ligase (NAD+) activity"/>
    <property type="evidence" value="ECO:0007669"/>
    <property type="project" value="UniProtKB-UniRule"/>
</dbReference>
<dbReference type="Pfam" id="PF01653">
    <property type="entry name" value="DNA_ligase_aden"/>
    <property type="match status" value="1"/>
</dbReference>
<dbReference type="Pfam" id="PF14520">
    <property type="entry name" value="HHH_5"/>
    <property type="match status" value="1"/>
</dbReference>
<dbReference type="NCBIfam" id="TIGR00575">
    <property type="entry name" value="dnlj"/>
    <property type="match status" value="1"/>
</dbReference>
<feature type="binding site" evidence="15">
    <location>
        <position position="287"/>
    </location>
    <ligand>
        <name>NAD(+)</name>
        <dbReference type="ChEBI" id="CHEBI:57540"/>
    </ligand>
</feature>
<feature type="binding site" evidence="15">
    <location>
        <position position="408"/>
    </location>
    <ligand>
        <name>Zn(2+)</name>
        <dbReference type="ChEBI" id="CHEBI:29105"/>
    </ligand>
</feature>
<dbReference type="InterPro" id="IPR001679">
    <property type="entry name" value="DNA_ligase"/>
</dbReference>
<dbReference type="GO" id="GO:0003677">
    <property type="term" value="F:DNA binding"/>
    <property type="evidence" value="ECO:0007669"/>
    <property type="project" value="InterPro"/>
</dbReference>
<dbReference type="InterPro" id="IPR004150">
    <property type="entry name" value="NAD_DNA_ligase_OB"/>
</dbReference>
<evidence type="ECO:0000256" key="9">
    <source>
        <dbReference type="ARBA" id="ARBA00022842"/>
    </source>
</evidence>
<dbReference type="GO" id="GO:0006281">
    <property type="term" value="P:DNA repair"/>
    <property type="evidence" value="ECO:0007669"/>
    <property type="project" value="UniProtKB-KW"/>
</dbReference>
<dbReference type="PANTHER" id="PTHR23389:SF9">
    <property type="entry name" value="DNA LIGASE"/>
    <property type="match status" value="1"/>
</dbReference>
<dbReference type="InterPro" id="IPR033136">
    <property type="entry name" value="DNA_ligase_CS"/>
</dbReference>
<comment type="catalytic activity">
    <reaction evidence="13 15">
        <text>NAD(+) + (deoxyribonucleotide)n-3'-hydroxyl + 5'-phospho-(deoxyribonucleotide)m = (deoxyribonucleotide)n+m + AMP + beta-nicotinamide D-nucleotide.</text>
        <dbReference type="EC" id="6.5.1.2"/>
    </reaction>
</comment>
<dbReference type="InterPro" id="IPR004149">
    <property type="entry name" value="Znf_DNAligase_C4"/>
</dbReference>
<dbReference type="GO" id="GO:0006260">
    <property type="term" value="P:DNA replication"/>
    <property type="evidence" value="ECO:0007669"/>
    <property type="project" value="UniProtKB-KW"/>
</dbReference>
<evidence type="ECO:0000256" key="13">
    <source>
        <dbReference type="ARBA" id="ARBA00034005"/>
    </source>
</evidence>
<proteinExistence type="inferred from homology"/>
<protein>
    <recommendedName>
        <fullName evidence="3 15">DNA ligase</fullName>
        <ecNumber evidence="2 15">6.5.1.2</ecNumber>
    </recommendedName>
    <alternativeName>
        <fullName evidence="15">Polydeoxyribonucleotide synthase [NAD(+)]</fullName>
    </alternativeName>
</protein>
<dbReference type="RefSeq" id="WP_268752070.1">
    <property type="nucleotide sequence ID" value="NZ_JAPRFQ010000001.1"/>
</dbReference>
<dbReference type="InterPro" id="IPR010994">
    <property type="entry name" value="RuvA_2-like"/>
</dbReference>
<keyword evidence="8 15" id="KW-0862">Zinc</keyword>
<evidence type="ECO:0000256" key="4">
    <source>
        <dbReference type="ARBA" id="ARBA00022598"/>
    </source>
</evidence>
<dbReference type="SMART" id="SM00532">
    <property type="entry name" value="LIGANc"/>
    <property type="match status" value="1"/>
</dbReference>
<organism evidence="17 18">
    <name type="scientific">Aerococcus kribbianus</name>
    <dbReference type="NCBI Taxonomy" id="2999064"/>
    <lineage>
        <taxon>Bacteria</taxon>
        <taxon>Bacillati</taxon>
        <taxon>Bacillota</taxon>
        <taxon>Bacilli</taxon>
        <taxon>Lactobacillales</taxon>
        <taxon>Aerococcaceae</taxon>
        <taxon>Aerococcus</taxon>
    </lineage>
</organism>
<dbReference type="EMBL" id="JAPRFR010000001">
    <property type="protein sequence ID" value="MCZ0725758.1"/>
    <property type="molecule type" value="Genomic_DNA"/>
</dbReference>
<dbReference type="SUPFAM" id="SSF47781">
    <property type="entry name" value="RuvA domain 2-like"/>
    <property type="match status" value="1"/>
</dbReference>
<dbReference type="SUPFAM" id="SSF52113">
    <property type="entry name" value="BRCT domain"/>
    <property type="match status" value="1"/>
</dbReference>
<evidence type="ECO:0000256" key="15">
    <source>
        <dbReference type="HAMAP-Rule" id="MF_01588"/>
    </source>
</evidence>
<dbReference type="Gene3D" id="3.40.50.10190">
    <property type="entry name" value="BRCT domain"/>
    <property type="match status" value="1"/>
</dbReference>
<dbReference type="EC" id="6.5.1.2" evidence="2 15"/>
<dbReference type="InterPro" id="IPR013840">
    <property type="entry name" value="DNAligase_N"/>
</dbReference>
<feature type="domain" description="BRCT" evidence="16">
    <location>
        <begin position="591"/>
        <end position="669"/>
    </location>
</feature>
<dbReference type="GO" id="GO:0005829">
    <property type="term" value="C:cytosol"/>
    <property type="evidence" value="ECO:0007669"/>
    <property type="project" value="TreeGrafter"/>
</dbReference>
<keyword evidence="10 15" id="KW-0520">NAD</keyword>
<evidence type="ECO:0000256" key="5">
    <source>
        <dbReference type="ARBA" id="ARBA00022705"/>
    </source>
</evidence>
<keyword evidence="5 15" id="KW-0235">DNA replication</keyword>
<feature type="binding site" evidence="15">
    <location>
        <position position="137"/>
    </location>
    <ligand>
        <name>NAD(+)</name>
        <dbReference type="ChEBI" id="CHEBI:57540"/>
    </ligand>
</feature>
<dbReference type="CDD" id="cd17748">
    <property type="entry name" value="BRCT_DNA_ligase_like"/>
    <property type="match status" value="1"/>
</dbReference>
<dbReference type="InterPro" id="IPR012340">
    <property type="entry name" value="NA-bd_OB-fold"/>
</dbReference>
<dbReference type="PROSITE" id="PS01056">
    <property type="entry name" value="DNA_LIGASE_N2"/>
    <property type="match status" value="1"/>
</dbReference>
<evidence type="ECO:0000256" key="3">
    <source>
        <dbReference type="ARBA" id="ARBA00013308"/>
    </source>
</evidence>
<dbReference type="InterPro" id="IPR013839">
    <property type="entry name" value="DNAligase_adenylation"/>
</dbReference>
<feature type="binding site" evidence="15">
    <location>
        <position position="405"/>
    </location>
    <ligand>
        <name>Zn(2+)</name>
        <dbReference type="ChEBI" id="CHEBI:29105"/>
    </ligand>
</feature>
<feature type="binding site" evidence="15">
    <location>
        <position position="114"/>
    </location>
    <ligand>
        <name>NAD(+)</name>
        <dbReference type="ChEBI" id="CHEBI:57540"/>
    </ligand>
</feature>
<evidence type="ECO:0000256" key="11">
    <source>
        <dbReference type="ARBA" id="ARBA00023204"/>
    </source>
</evidence>
<dbReference type="Gene3D" id="3.30.470.30">
    <property type="entry name" value="DNA ligase/mRNA capping enzyme"/>
    <property type="match status" value="1"/>
</dbReference>
<dbReference type="Pfam" id="PF03120">
    <property type="entry name" value="OB_DNA_ligase"/>
    <property type="match status" value="1"/>
</dbReference>
<dbReference type="SMART" id="SM00292">
    <property type="entry name" value="BRCT"/>
    <property type="match status" value="1"/>
</dbReference>
<dbReference type="SMART" id="SM00278">
    <property type="entry name" value="HhH1"/>
    <property type="match status" value="4"/>
</dbReference>
<keyword evidence="12 15" id="KW-0464">Manganese</keyword>
<evidence type="ECO:0000256" key="7">
    <source>
        <dbReference type="ARBA" id="ARBA00022763"/>
    </source>
</evidence>
<dbReference type="FunFam" id="1.10.150.20:FF:000006">
    <property type="entry name" value="DNA ligase"/>
    <property type="match status" value="1"/>
</dbReference>
<comment type="function">
    <text evidence="1 15">DNA ligase that catalyzes the formation of phosphodiester linkages between 5'-phosphoryl and 3'-hydroxyl groups in double-stranded DNA using NAD as a coenzyme and as the energy source for the reaction. It is essential for DNA replication and repair of damaged DNA.</text>
</comment>
<dbReference type="Proteomes" id="UP001146670">
    <property type="component" value="Unassembled WGS sequence"/>
</dbReference>
<evidence type="ECO:0000256" key="14">
    <source>
        <dbReference type="ARBA" id="ARBA00060881"/>
    </source>
</evidence>
<evidence type="ECO:0000313" key="18">
    <source>
        <dbReference type="Proteomes" id="UP001146670"/>
    </source>
</evidence>
<keyword evidence="11 15" id="KW-0234">DNA repair</keyword>
<dbReference type="NCBIfam" id="NF005932">
    <property type="entry name" value="PRK07956.1"/>
    <property type="match status" value="1"/>
</dbReference>
<reference evidence="17" key="1">
    <citation type="submission" date="2022-12" db="EMBL/GenBank/DDBJ databases">
        <title>Description and comparative metabolic analysis of Aerococcus sp. nov., isolated from the feces of a pig.</title>
        <authorList>
            <person name="Chang Y.-H."/>
        </authorList>
    </citation>
    <scope>NUCLEOTIDE SEQUENCE</scope>
    <source>
        <strain evidence="17">YH-aer222</strain>
    </source>
</reference>
<evidence type="ECO:0000256" key="12">
    <source>
        <dbReference type="ARBA" id="ARBA00023211"/>
    </source>
</evidence>
<dbReference type="InterPro" id="IPR003583">
    <property type="entry name" value="Hlx-hairpin-Hlx_DNA-bd_motif"/>
</dbReference>
<dbReference type="Pfam" id="PF12826">
    <property type="entry name" value="HHH_2"/>
    <property type="match status" value="1"/>
</dbReference>
<dbReference type="FunFam" id="1.10.150.20:FF:000007">
    <property type="entry name" value="DNA ligase"/>
    <property type="match status" value="1"/>
</dbReference>
<keyword evidence="18" id="KW-1185">Reference proteome</keyword>
<comment type="caution">
    <text evidence="17">The sequence shown here is derived from an EMBL/GenBank/DDBJ whole genome shotgun (WGS) entry which is preliminary data.</text>
</comment>
<dbReference type="AlphaFoldDB" id="A0A9X3JDG5"/>
<dbReference type="PANTHER" id="PTHR23389">
    <property type="entry name" value="CHROMOSOME TRANSMISSION FIDELITY FACTOR 18"/>
    <property type="match status" value="1"/>
</dbReference>
<dbReference type="GO" id="GO:0046872">
    <property type="term" value="F:metal ion binding"/>
    <property type="evidence" value="ECO:0007669"/>
    <property type="project" value="UniProtKB-KW"/>
</dbReference>
<dbReference type="Pfam" id="PF00533">
    <property type="entry name" value="BRCT"/>
    <property type="match status" value="1"/>
</dbReference>
<keyword evidence="6 15" id="KW-0479">Metal-binding</keyword>
<keyword evidence="7 15" id="KW-0227">DNA damage</keyword>
<sequence>MTKDQENIQRMHDLVDQLNHLAHQYYVLDQPSVSDAEYDRLYQELLSLEQDYPDYILSESPSQRVGDQVSETFAKVRHSQPMLSLANAFNREDIDRFVANVYKELGKQVEFVCELKIDGLSVAINYEKGRYVQAATRGNGEIGENITANVKTIESVPKKLSEPLDIEVRGEIFMPKSSFLKLNQDREAAGLATFANPRNSAAGTIRQLDPKVTARRQLDVFLYSGVFSEDLGIHSQADLFAKFPDYQFQVNPLHRTCHSADEIWDYIIEMGDNRHDLPYDIDGIVVKVSDFDQQEQLGRTVKAPKWAIAYKFPAEEAKTQLKTIEWTVGRTGVVTPTAVMEPVLLAGSTVQRASLHNMDLIRAKDIRIGDQVIIHKAGDIIPEVVSVDLDARPDDSQAYPEPSQCPVCGSDLAHLEEEVALRCLNLACPAQAREKLYHFVSRQAMDITGLGPKIIDQLFDCDMIADPADLYQLSKADLVQLDKIGDKASENILSAIENSKENSLEKLLFALGMRHVGAKAAKQIASVFMRMEQVMVASQEDLLAIDGIGVIIADSVVEFFQTDEAQKLIQRLQEAGVNMTYLGPSQATVADSDSFWQGLTVVITGRLDRFTRQEVKDKIESLGGKVTGSVSSKTDLLIAGDDAGSKLAKAQKLGIEIYDEEELVLHFSN</sequence>
<evidence type="ECO:0000256" key="2">
    <source>
        <dbReference type="ARBA" id="ARBA00012722"/>
    </source>
</evidence>
<accession>A0A9X3JDG5</accession>
<dbReference type="Gene3D" id="6.20.10.30">
    <property type="match status" value="1"/>
</dbReference>
<dbReference type="SUPFAM" id="SSF50249">
    <property type="entry name" value="Nucleic acid-binding proteins"/>
    <property type="match status" value="1"/>
</dbReference>
<feature type="binding site" evidence="15">
    <location>
        <begin position="84"/>
        <end position="85"/>
    </location>
    <ligand>
        <name>NAD(+)</name>
        <dbReference type="ChEBI" id="CHEBI:57540"/>
    </ligand>
</feature>
<dbReference type="SUPFAM" id="SSF56091">
    <property type="entry name" value="DNA ligase/mRNA capping enzyme, catalytic domain"/>
    <property type="match status" value="1"/>
</dbReference>
<dbReference type="PROSITE" id="PS50172">
    <property type="entry name" value="BRCT"/>
    <property type="match status" value="1"/>
</dbReference>
<feature type="binding site" evidence="15">
    <location>
        <position position="311"/>
    </location>
    <ligand>
        <name>NAD(+)</name>
        <dbReference type="ChEBI" id="CHEBI:57540"/>
    </ligand>
</feature>
<dbReference type="Gene3D" id="2.40.50.140">
    <property type="entry name" value="Nucleic acid-binding proteins"/>
    <property type="match status" value="1"/>
</dbReference>
<dbReference type="Gene3D" id="1.10.287.610">
    <property type="entry name" value="Helix hairpin bin"/>
    <property type="match status" value="1"/>
</dbReference>
<keyword evidence="4 15" id="KW-0436">Ligase</keyword>
<gene>
    <name evidence="15 17" type="primary">ligA</name>
    <name evidence="17" type="ORF">OW157_04125</name>
</gene>
<evidence type="ECO:0000256" key="1">
    <source>
        <dbReference type="ARBA" id="ARBA00004067"/>
    </source>
</evidence>
<comment type="similarity">
    <text evidence="14 15">Belongs to the NAD-dependent DNA ligase family. LigA subfamily.</text>
</comment>